<evidence type="ECO:0000259" key="19">
    <source>
        <dbReference type="Pfam" id="PF18079"/>
    </source>
</evidence>
<comment type="cofactor">
    <cofactor evidence="2">
        <name>Mg(2+)</name>
        <dbReference type="ChEBI" id="CHEBI:18420"/>
    </cofactor>
</comment>
<keyword evidence="8 21" id="KW-0808">Transferase</keyword>
<evidence type="ECO:0000256" key="1">
    <source>
        <dbReference type="ARBA" id="ARBA00001936"/>
    </source>
</evidence>
<keyword evidence="7" id="KW-0328">Glycosyltransferase</keyword>
<evidence type="ECO:0000256" key="16">
    <source>
        <dbReference type="ARBA" id="ARBA00034066"/>
    </source>
</evidence>
<evidence type="ECO:0000256" key="13">
    <source>
        <dbReference type="ARBA" id="ARBA00023136"/>
    </source>
</evidence>
<comment type="cofactor">
    <cofactor evidence="1">
        <name>Mn(2+)</name>
        <dbReference type="ChEBI" id="CHEBI:29035"/>
    </cofactor>
</comment>
<evidence type="ECO:0000256" key="6">
    <source>
        <dbReference type="ARBA" id="ARBA00012602"/>
    </source>
</evidence>
<dbReference type="OrthoDB" id="82393at2157"/>
<dbReference type="PANTHER" id="PTHR13872">
    <property type="entry name" value="DOLICHYL-DIPHOSPHOOLIGOSACCHARIDE--PROTEIN GLYCOSYLTRANSFERASE SUBUNIT"/>
    <property type="match status" value="1"/>
</dbReference>
<sequence>MRSQRRLWAVVVLIISAFLLRIYAGRFALSDGSLLFYGPDSYYHMRRIFYTVNHFPSTLWFDSYVDYPNGLEITWPPLFDVLGAAFASLGSSTHSAEIMASLLPPILGALTVGVVYFAAREMFDERTGLASAFFLTISSYAVAVNSFGYVDHHALEMLLLSLIVLALLLSASDMRWSVAAGFFMALLAYTWMGSAAYILIVLVYTIVRMSIDLKGNREPPKDLVIAPAIASLLVLPFWSSHWMLPSAIAIFTLLGSSLLGYAIYILSQKRLPWYSLPSIMIAAGLIVLVVIYALRGGITSVFYTTLVNRLPYVLGGEMSGLIEEAGPLLTMNLQSILGLNILLTLTVLALVVRRHIYDRKGVLLIVWTLIALLLTFGQKRFLYILAMNMSILFAVLFSEISTLIERRSPERRQMMALTLIVLIVMATPSLWRLSRISDDAPDIESDWVDALKWLKENTPATSFFDDPSRRPEYGIMSSWSYGNWIIYLGERPVIANNFQAGLADSVRYFLSESESDGEGILEQRNARYVITSWEMLYLTLPSTARWMGEDPSSYLRYTASGKYLSIELTDRLRRTMLARLQLYDGLNMSHLRLVYESSTFRGDNPSSASVKIFEHVPGVVVTGRSSEPVVAILNLTTNQGRRFTYAIEAAPVNNVYTLRLPYSTASNGAVIANGAYIIMSPEIAKELSIDEEDVLRGSTIQLDL</sequence>
<organism evidence="21 22">
    <name type="scientific">Methanothrix thermoacetophila (strain DSM 6194 / JCM 14653 / NBRC 101360 / PT)</name>
    <name type="common">Methanosaeta thermophila</name>
    <dbReference type="NCBI Taxonomy" id="349307"/>
    <lineage>
        <taxon>Archaea</taxon>
        <taxon>Methanobacteriati</taxon>
        <taxon>Methanobacteriota</taxon>
        <taxon>Stenosarchaea group</taxon>
        <taxon>Methanomicrobia</taxon>
        <taxon>Methanotrichales</taxon>
        <taxon>Methanotrichaceae</taxon>
        <taxon>Methanothrix</taxon>
    </lineage>
</organism>
<dbReference type="HOGENOM" id="CLU_008803_0_0_2"/>
<evidence type="ECO:0000256" key="14">
    <source>
        <dbReference type="ARBA" id="ARBA00023211"/>
    </source>
</evidence>
<feature type="domain" description="AglB-like core" evidence="20">
    <location>
        <begin position="445"/>
        <end position="535"/>
    </location>
</feature>
<keyword evidence="22" id="KW-1185">Reference proteome</keyword>
<keyword evidence="13 17" id="KW-0472">Membrane</keyword>
<dbReference type="CAZy" id="GT66">
    <property type="family name" value="Glycosyltransferase Family 66"/>
</dbReference>
<dbReference type="EMBL" id="CP000477">
    <property type="protein sequence ID" value="ABK15319.1"/>
    <property type="molecule type" value="Genomic_DNA"/>
</dbReference>
<feature type="transmembrane region" description="Helical" evidence="17">
    <location>
        <begin position="333"/>
        <end position="352"/>
    </location>
</feature>
<feature type="transmembrane region" description="Helical" evidence="17">
    <location>
        <begin position="244"/>
        <end position="266"/>
    </location>
</feature>
<evidence type="ECO:0000256" key="11">
    <source>
        <dbReference type="ARBA" id="ARBA00022842"/>
    </source>
</evidence>
<feature type="transmembrane region" description="Helical" evidence="17">
    <location>
        <begin position="182"/>
        <end position="207"/>
    </location>
</feature>
<evidence type="ECO:0000256" key="8">
    <source>
        <dbReference type="ARBA" id="ARBA00022679"/>
    </source>
</evidence>
<comment type="subcellular location">
    <subcellularLocation>
        <location evidence="3">Cell membrane</location>
        <topology evidence="3">Multi-pass membrane protein</topology>
    </subcellularLocation>
</comment>
<dbReference type="Pfam" id="PF18079">
    <property type="entry name" value="AglB_L1"/>
    <property type="match status" value="1"/>
</dbReference>
<feature type="transmembrane region" description="Helical" evidence="17">
    <location>
        <begin position="416"/>
        <end position="433"/>
    </location>
</feature>
<feature type="transmembrane region" description="Helical" evidence="17">
    <location>
        <begin position="131"/>
        <end position="150"/>
    </location>
</feature>
<keyword evidence="12 17" id="KW-1133">Transmembrane helix</keyword>
<dbReference type="InterPro" id="IPR026410">
    <property type="entry name" value="OlisacTrfase_arch"/>
</dbReference>
<evidence type="ECO:0000256" key="4">
    <source>
        <dbReference type="ARBA" id="ARBA00004922"/>
    </source>
</evidence>
<comment type="catalytic activity">
    <reaction evidence="16">
        <text>an archaeal dolichyl phosphooligosaccharide + [protein]-L-asparagine = an archaeal dolichyl phosphate + a glycoprotein with the oligosaccharide chain attached by N-beta-D-glycosyl linkage to a protein L-asparagine.</text>
        <dbReference type="EC" id="2.4.99.21"/>
    </reaction>
</comment>
<dbReference type="InterPro" id="IPR048307">
    <property type="entry name" value="STT3_N"/>
</dbReference>
<dbReference type="Gene3D" id="2.60.40.3390">
    <property type="match status" value="1"/>
</dbReference>
<dbReference type="EC" id="2.4.99.21" evidence="6"/>
<keyword evidence="11" id="KW-0460">Magnesium</keyword>
<evidence type="ECO:0000256" key="3">
    <source>
        <dbReference type="ARBA" id="ARBA00004651"/>
    </source>
</evidence>
<gene>
    <name evidence="21" type="ordered locus">Mthe_1548</name>
</gene>
<evidence type="ECO:0000256" key="12">
    <source>
        <dbReference type="ARBA" id="ARBA00022989"/>
    </source>
</evidence>
<dbReference type="GO" id="GO:0005886">
    <property type="term" value="C:plasma membrane"/>
    <property type="evidence" value="ECO:0007669"/>
    <property type="project" value="UniProtKB-SubCell"/>
</dbReference>
<dbReference type="GeneID" id="4462529"/>
<dbReference type="InterPro" id="IPR041154">
    <property type="entry name" value="AglB_P1"/>
</dbReference>
<dbReference type="InterPro" id="IPR054479">
    <property type="entry name" value="AglB-like_core"/>
</dbReference>
<keyword evidence="10" id="KW-0479">Metal-binding</keyword>
<dbReference type="UniPathway" id="UPA00378"/>
<dbReference type="KEGG" id="mtp:Mthe_1548"/>
<feature type="transmembrane region" description="Helical" evidence="17">
    <location>
        <begin position="102"/>
        <end position="119"/>
    </location>
</feature>
<evidence type="ECO:0000256" key="17">
    <source>
        <dbReference type="SAM" id="Phobius"/>
    </source>
</evidence>
<dbReference type="Gene3D" id="3.40.50.12610">
    <property type="match status" value="1"/>
</dbReference>
<dbReference type="InterPro" id="IPR003674">
    <property type="entry name" value="Oligo_trans_STT3"/>
</dbReference>
<dbReference type="Pfam" id="PF02516">
    <property type="entry name" value="STT3"/>
    <property type="match status" value="1"/>
</dbReference>
<dbReference type="RefSeq" id="WP_011696698.1">
    <property type="nucleotide sequence ID" value="NC_008553.1"/>
</dbReference>
<evidence type="ECO:0000256" key="2">
    <source>
        <dbReference type="ARBA" id="ARBA00001946"/>
    </source>
</evidence>
<feature type="transmembrane region" description="Helical" evidence="17">
    <location>
        <begin position="273"/>
        <end position="294"/>
    </location>
</feature>
<evidence type="ECO:0000256" key="7">
    <source>
        <dbReference type="ARBA" id="ARBA00022676"/>
    </source>
</evidence>
<dbReference type="NCBIfam" id="TIGR04154">
    <property type="entry name" value="archaeo_STT3"/>
    <property type="match status" value="1"/>
</dbReference>
<dbReference type="GO" id="GO:0004576">
    <property type="term" value="F:oligosaccharyl transferase activity"/>
    <property type="evidence" value="ECO:0007669"/>
    <property type="project" value="InterPro"/>
</dbReference>
<reference evidence="21 22" key="1">
    <citation type="submission" date="2006-10" db="EMBL/GenBank/DDBJ databases">
        <title>Complete sequence of Methanosaeta thermophila PT.</title>
        <authorList>
            <consortium name="US DOE Joint Genome Institute"/>
            <person name="Copeland A."/>
            <person name="Lucas S."/>
            <person name="Lapidus A."/>
            <person name="Barry K."/>
            <person name="Detter J.C."/>
            <person name="Glavina del Rio T."/>
            <person name="Hammon N."/>
            <person name="Israni S."/>
            <person name="Pitluck S."/>
            <person name="Chain P."/>
            <person name="Malfatti S."/>
            <person name="Shin M."/>
            <person name="Vergez L."/>
            <person name="Schmutz J."/>
            <person name="Larimer F."/>
            <person name="Land M."/>
            <person name="Hauser L."/>
            <person name="Kyrpides N."/>
            <person name="Kim E."/>
            <person name="Smith K.S."/>
            <person name="Ingram-Smith C."/>
            <person name="Richardson P."/>
        </authorList>
    </citation>
    <scope>NUCLEOTIDE SEQUENCE [LARGE SCALE GENOMIC DNA]</scope>
    <source>
        <strain evidence="22">DSM 6194 / JCM 14653 / NBRC 101360 / PT</strain>
    </source>
</reference>
<evidence type="ECO:0000256" key="10">
    <source>
        <dbReference type="ARBA" id="ARBA00022723"/>
    </source>
</evidence>
<keyword evidence="9 17" id="KW-0812">Transmembrane</keyword>
<evidence type="ECO:0000256" key="9">
    <source>
        <dbReference type="ARBA" id="ARBA00022692"/>
    </source>
</evidence>
<proteinExistence type="inferred from homology"/>
<comment type="similarity">
    <text evidence="5">Belongs to the STT3 family.</text>
</comment>
<protein>
    <recommendedName>
        <fullName evidence="6">dolichyl-phosphooligosaccharide-protein glycotransferase</fullName>
        <ecNumber evidence="6">2.4.99.21</ecNumber>
    </recommendedName>
    <alternativeName>
        <fullName evidence="15">Oligosaccharyl transferase</fullName>
    </alternativeName>
</protein>
<feature type="transmembrane region" description="Helical" evidence="17">
    <location>
        <begin position="383"/>
        <end position="404"/>
    </location>
</feature>
<evidence type="ECO:0000256" key="15">
    <source>
        <dbReference type="ARBA" id="ARBA00030679"/>
    </source>
</evidence>
<dbReference type="GO" id="GO:0046872">
    <property type="term" value="F:metal ion binding"/>
    <property type="evidence" value="ECO:0007669"/>
    <property type="project" value="UniProtKB-KW"/>
</dbReference>
<feature type="transmembrane region" description="Helical" evidence="17">
    <location>
        <begin position="361"/>
        <end position="377"/>
    </location>
</feature>
<accession>A0B9E5</accession>
<comment type="pathway">
    <text evidence="4">Protein modification; protein glycosylation.</text>
</comment>
<dbReference type="Pfam" id="PF22627">
    <property type="entry name" value="AglB_core-like"/>
    <property type="match status" value="1"/>
</dbReference>
<name>A0B9E5_METTP</name>
<evidence type="ECO:0000313" key="21">
    <source>
        <dbReference type="EMBL" id="ABK15319.1"/>
    </source>
</evidence>
<dbReference type="Proteomes" id="UP000000674">
    <property type="component" value="Chromosome"/>
</dbReference>
<dbReference type="STRING" id="349307.Mthe_1548"/>
<dbReference type="AlphaFoldDB" id="A0B9E5"/>
<keyword evidence="14" id="KW-0464">Manganese</keyword>
<dbReference type="PANTHER" id="PTHR13872:SF1">
    <property type="entry name" value="DOLICHYL-DIPHOSPHOOLIGOSACCHARIDE--PROTEIN GLYCOSYLTRANSFERASE SUBUNIT STT3B"/>
    <property type="match status" value="1"/>
</dbReference>
<feature type="transmembrane region" description="Helical" evidence="17">
    <location>
        <begin position="157"/>
        <end position="176"/>
    </location>
</feature>
<feature type="domain" description="Oligosaccharyl transferase STT3 N-terminal" evidence="18">
    <location>
        <begin position="11"/>
        <end position="425"/>
    </location>
</feature>
<feature type="domain" description="Archaeal glycosylation protein B peripheral" evidence="19">
    <location>
        <begin position="618"/>
        <end position="700"/>
    </location>
</feature>
<evidence type="ECO:0000313" key="22">
    <source>
        <dbReference type="Proteomes" id="UP000000674"/>
    </source>
</evidence>
<evidence type="ECO:0000259" key="20">
    <source>
        <dbReference type="Pfam" id="PF22627"/>
    </source>
</evidence>
<evidence type="ECO:0000259" key="18">
    <source>
        <dbReference type="Pfam" id="PF02516"/>
    </source>
</evidence>
<evidence type="ECO:0000256" key="5">
    <source>
        <dbReference type="ARBA" id="ARBA00010810"/>
    </source>
</evidence>